<evidence type="ECO:0000313" key="8">
    <source>
        <dbReference type="EMBL" id="NKY21687.1"/>
    </source>
</evidence>
<gene>
    <name evidence="8" type="ORF">HGA03_03300</name>
</gene>
<dbReference type="Proteomes" id="UP000581206">
    <property type="component" value="Unassembled WGS sequence"/>
</dbReference>
<accession>A0A7X6KSW6</accession>
<evidence type="ECO:0000256" key="2">
    <source>
        <dbReference type="ARBA" id="ARBA00022475"/>
    </source>
</evidence>
<evidence type="ECO:0000256" key="6">
    <source>
        <dbReference type="SAM" id="Phobius"/>
    </source>
</evidence>
<reference evidence="8 9" key="1">
    <citation type="submission" date="2020-04" db="EMBL/GenBank/DDBJ databases">
        <title>MicrobeNet Type strains.</title>
        <authorList>
            <person name="Nicholson A.C."/>
        </authorList>
    </citation>
    <scope>NUCLEOTIDE SEQUENCE [LARGE SCALE GENOMIC DNA]</scope>
    <source>
        <strain evidence="8 9">ATCC BAA-788</strain>
    </source>
</reference>
<sequence>MDPALVLDLLATAVEAGADLPRALATVGAALGPGGEPLRRVAAALLLGAEWAAAWSDVPPTMSPARTALEPAWTTGASAAPALRSAAVEERQARRRRAREATSKLGVRLVLPLGLCFLPAFVLIGVVPVLISLAGRLAG</sequence>
<keyword evidence="5 6" id="KW-0472">Membrane</keyword>
<feature type="domain" description="Type II secretion system protein GspF" evidence="7">
    <location>
        <begin position="7"/>
        <end position="126"/>
    </location>
</feature>
<proteinExistence type="predicted"/>
<keyword evidence="4 6" id="KW-1133">Transmembrane helix</keyword>
<comment type="caution">
    <text evidence="8">The sequence shown here is derived from an EMBL/GenBank/DDBJ whole genome shotgun (WGS) entry which is preliminary data.</text>
</comment>
<comment type="subcellular location">
    <subcellularLocation>
        <location evidence="1">Cell membrane</location>
        <topology evidence="1">Multi-pass membrane protein</topology>
    </subcellularLocation>
</comment>
<evidence type="ECO:0000256" key="3">
    <source>
        <dbReference type="ARBA" id="ARBA00022692"/>
    </source>
</evidence>
<keyword evidence="3 6" id="KW-0812">Transmembrane</keyword>
<dbReference type="Pfam" id="PF00482">
    <property type="entry name" value="T2SSF"/>
    <property type="match status" value="1"/>
</dbReference>
<name>A0A7X6KSW6_9CELL</name>
<dbReference type="AlphaFoldDB" id="A0A7X6KSW6"/>
<organism evidence="8 9">
    <name type="scientific">Cellulomonas denverensis</name>
    <dbReference type="NCBI Taxonomy" id="264297"/>
    <lineage>
        <taxon>Bacteria</taxon>
        <taxon>Bacillati</taxon>
        <taxon>Actinomycetota</taxon>
        <taxon>Actinomycetes</taxon>
        <taxon>Micrococcales</taxon>
        <taxon>Cellulomonadaceae</taxon>
        <taxon>Cellulomonas</taxon>
    </lineage>
</organism>
<evidence type="ECO:0000256" key="1">
    <source>
        <dbReference type="ARBA" id="ARBA00004651"/>
    </source>
</evidence>
<dbReference type="EMBL" id="JAAXOX010000001">
    <property type="protein sequence ID" value="NKY21687.1"/>
    <property type="molecule type" value="Genomic_DNA"/>
</dbReference>
<protein>
    <submittedName>
        <fullName evidence="8">Secretion system protein</fullName>
    </submittedName>
</protein>
<keyword evidence="2" id="KW-1003">Cell membrane</keyword>
<dbReference type="PANTHER" id="PTHR35007">
    <property type="entry name" value="INTEGRAL MEMBRANE PROTEIN-RELATED"/>
    <property type="match status" value="1"/>
</dbReference>
<feature type="transmembrane region" description="Helical" evidence="6">
    <location>
        <begin position="105"/>
        <end position="131"/>
    </location>
</feature>
<evidence type="ECO:0000256" key="4">
    <source>
        <dbReference type="ARBA" id="ARBA00022989"/>
    </source>
</evidence>
<evidence type="ECO:0000313" key="9">
    <source>
        <dbReference type="Proteomes" id="UP000581206"/>
    </source>
</evidence>
<evidence type="ECO:0000259" key="7">
    <source>
        <dbReference type="Pfam" id="PF00482"/>
    </source>
</evidence>
<evidence type="ECO:0000256" key="5">
    <source>
        <dbReference type="ARBA" id="ARBA00023136"/>
    </source>
</evidence>
<keyword evidence="9" id="KW-1185">Reference proteome</keyword>
<dbReference type="PANTHER" id="PTHR35007:SF3">
    <property type="entry name" value="POSSIBLE CONSERVED ALANINE RICH MEMBRANE PROTEIN"/>
    <property type="match status" value="1"/>
</dbReference>
<dbReference type="RefSeq" id="WP_168628741.1">
    <property type="nucleotide sequence ID" value="NZ_BONL01000010.1"/>
</dbReference>
<dbReference type="GO" id="GO:0005886">
    <property type="term" value="C:plasma membrane"/>
    <property type="evidence" value="ECO:0007669"/>
    <property type="project" value="UniProtKB-SubCell"/>
</dbReference>
<dbReference type="InterPro" id="IPR018076">
    <property type="entry name" value="T2SS_GspF_dom"/>
</dbReference>